<dbReference type="PANTHER" id="PTHR45846">
    <property type="entry name" value="TRNA-DIHYDROURIDINE(47) SYNTHASE [NAD(P)(+)]-LIKE"/>
    <property type="match status" value="1"/>
</dbReference>
<evidence type="ECO:0000256" key="7">
    <source>
        <dbReference type="ARBA" id="ARBA00023002"/>
    </source>
</evidence>
<dbReference type="SUPFAM" id="SSF51395">
    <property type="entry name" value="FMN-linked oxidoreductases"/>
    <property type="match status" value="1"/>
</dbReference>
<dbReference type="PROSITE" id="PS01136">
    <property type="entry name" value="UPF0034"/>
    <property type="match status" value="1"/>
</dbReference>
<evidence type="ECO:0000256" key="1">
    <source>
        <dbReference type="ARBA" id="ARBA00001917"/>
    </source>
</evidence>
<keyword evidence="5" id="KW-0819">tRNA processing</keyword>
<evidence type="ECO:0000256" key="4">
    <source>
        <dbReference type="ARBA" id="ARBA00022643"/>
    </source>
</evidence>
<dbReference type="PRINTS" id="PR00070">
    <property type="entry name" value="DHFR"/>
</dbReference>
<name>A0A2N1PNP7_9BACT</name>
<evidence type="ECO:0000313" key="9">
    <source>
        <dbReference type="EMBL" id="PKK89902.1"/>
    </source>
</evidence>
<dbReference type="InterPro" id="IPR017925">
    <property type="entry name" value="DHFR_CS"/>
</dbReference>
<feature type="domain" description="DHFR" evidence="8">
    <location>
        <begin position="352"/>
        <end position="532"/>
    </location>
</feature>
<keyword evidence="7" id="KW-0560">Oxidoreductase</keyword>
<dbReference type="CDD" id="cd00209">
    <property type="entry name" value="DHFR"/>
    <property type="match status" value="1"/>
</dbReference>
<keyword evidence="3" id="KW-0285">Flavoprotein</keyword>
<keyword evidence="4" id="KW-0288">FMN</keyword>
<dbReference type="GO" id="GO:0046654">
    <property type="term" value="P:tetrahydrofolate biosynthetic process"/>
    <property type="evidence" value="ECO:0007669"/>
    <property type="project" value="InterPro"/>
</dbReference>
<dbReference type="Pfam" id="PF00186">
    <property type="entry name" value="DHFR_1"/>
    <property type="match status" value="1"/>
</dbReference>
<dbReference type="InterPro" id="IPR013785">
    <property type="entry name" value="Aldolase_TIM"/>
</dbReference>
<dbReference type="EMBL" id="PGXC01000010">
    <property type="protein sequence ID" value="PKK89902.1"/>
    <property type="molecule type" value="Genomic_DNA"/>
</dbReference>
<dbReference type="EC" id="1.5.1.3" evidence="2"/>
<accession>A0A2N1PNP7</accession>
<dbReference type="InterPro" id="IPR024072">
    <property type="entry name" value="DHFR-like_dom_sf"/>
</dbReference>
<dbReference type="PANTHER" id="PTHR45846:SF1">
    <property type="entry name" value="TRNA-DIHYDROURIDINE(47) SYNTHASE [NAD(P)(+)]-LIKE"/>
    <property type="match status" value="1"/>
</dbReference>
<dbReference type="GO" id="GO:0017150">
    <property type="term" value="F:tRNA dihydrouridine synthase activity"/>
    <property type="evidence" value="ECO:0007669"/>
    <property type="project" value="InterPro"/>
</dbReference>
<dbReference type="PROSITE" id="PS51330">
    <property type="entry name" value="DHFR_2"/>
    <property type="match status" value="1"/>
</dbReference>
<dbReference type="AlphaFoldDB" id="A0A2N1PNP7"/>
<dbReference type="CDD" id="cd02801">
    <property type="entry name" value="DUS_like_FMN"/>
    <property type="match status" value="1"/>
</dbReference>
<dbReference type="InterPro" id="IPR035587">
    <property type="entry name" value="DUS-like_FMN-bd"/>
</dbReference>
<evidence type="ECO:0000256" key="2">
    <source>
        <dbReference type="ARBA" id="ARBA00012856"/>
    </source>
</evidence>
<dbReference type="GO" id="GO:0004146">
    <property type="term" value="F:dihydrofolate reductase activity"/>
    <property type="evidence" value="ECO:0007669"/>
    <property type="project" value="UniProtKB-EC"/>
</dbReference>
<evidence type="ECO:0000256" key="5">
    <source>
        <dbReference type="ARBA" id="ARBA00022694"/>
    </source>
</evidence>
<keyword evidence="6" id="KW-0521">NADP</keyword>
<comment type="caution">
    <text evidence="9">The sequence shown here is derived from an EMBL/GenBank/DDBJ whole genome shotgun (WGS) entry which is preliminary data.</text>
</comment>
<dbReference type="SUPFAM" id="SSF53597">
    <property type="entry name" value="Dihydrofolate reductase-like"/>
    <property type="match status" value="1"/>
</dbReference>
<dbReference type="InterPro" id="IPR001796">
    <property type="entry name" value="DHFR_dom"/>
</dbReference>
<organism evidence="9 10">
    <name type="scientific">Candidatus Wallbacteria bacterium HGW-Wallbacteria-1</name>
    <dbReference type="NCBI Taxonomy" id="2013854"/>
    <lineage>
        <taxon>Bacteria</taxon>
        <taxon>Candidatus Walliibacteriota</taxon>
    </lineage>
</organism>
<dbReference type="Gene3D" id="3.40.430.10">
    <property type="entry name" value="Dihydrofolate Reductase, subunit A"/>
    <property type="match status" value="1"/>
</dbReference>
<evidence type="ECO:0000259" key="8">
    <source>
        <dbReference type="PROSITE" id="PS51330"/>
    </source>
</evidence>
<dbReference type="Pfam" id="PF01207">
    <property type="entry name" value="Dus"/>
    <property type="match status" value="1"/>
</dbReference>
<reference evidence="9 10" key="1">
    <citation type="journal article" date="2017" name="ISME J.">
        <title>Potential for microbial H2 and metal transformations associated with novel bacteria and archaea in deep terrestrial subsurface sediments.</title>
        <authorList>
            <person name="Hernsdorf A.W."/>
            <person name="Amano Y."/>
            <person name="Miyakawa K."/>
            <person name="Ise K."/>
            <person name="Suzuki Y."/>
            <person name="Anantharaman K."/>
            <person name="Probst A."/>
            <person name="Burstein D."/>
            <person name="Thomas B.C."/>
            <person name="Banfield J.F."/>
        </authorList>
    </citation>
    <scope>NUCLEOTIDE SEQUENCE [LARGE SCALE GENOMIC DNA]</scope>
    <source>
        <strain evidence="9">HGW-Wallbacteria-1</strain>
    </source>
</reference>
<dbReference type="GO" id="GO:0003723">
    <property type="term" value="F:RNA binding"/>
    <property type="evidence" value="ECO:0007669"/>
    <property type="project" value="TreeGrafter"/>
</dbReference>
<dbReference type="InterPro" id="IPR018517">
    <property type="entry name" value="tRNA_hU_synthase_CS"/>
</dbReference>
<evidence type="ECO:0000256" key="3">
    <source>
        <dbReference type="ARBA" id="ARBA00022630"/>
    </source>
</evidence>
<dbReference type="GO" id="GO:0050660">
    <property type="term" value="F:flavin adenine dinucleotide binding"/>
    <property type="evidence" value="ECO:0007669"/>
    <property type="project" value="InterPro"/>
</dbReference>
<dbReference type="Proteomes" id="UP000233256">
    <property type="component" value="Unassembled WGS sequence"/>
</dbReference>
<evidence type="ECO:0000313" key="10">
    <source>
        <dbReference type="Proteomes" id="UP000233256"/>
    </source>
</evidence>
<dbReference type="Gene3D" id="3.20.20.70">
    <property type="entry name" value="Aldolase class I"/>
    <property type="match status" value="1"/>
</dbReference>
<gene>
    <name evidence="9" type="ORF">CVV64_12180</name>
</gene>
<comment type="cofactor">
    <cofactor evidence="1">
        <name>FMN</name>
        <dbReference type="ChEBI" id="CHEBI:58210"/>
    </cofactor>
</comment>
<sequence length="532" mass="58480">MYPDSMNRWKRYTALAVKRIILAPMEGVTDKVFRDVFFSLFGGVSEAFSPFISVAPTVRISRPHLKDLIPGPFSDQFRLVPQVLGREAQPILDLDGILWKLGFDEININLGCPSSTVTKKGKGAALLPDPENLSRMLKTIAESCRCALSLKVRLGMFCSSEILELIDAFNELPISEITLHPRTGIQQYSGSADLAAFRHLAGKLRTPLIYNGDIRTCEDLRILNRIFPTVRGWMVGRGLLMNPFLAQNFTGFPSPPAIPSEPWARARLFIDRFHEQYRAAKGKGGSSLGRTKAIAIMMLPSFQGGDSVAVRAGRASDYPAFSSLLDDFLGSKPAWKPEIRFKPMDRIKPFPELIAIAAVDESGVIGCSGGIPWNLSEDMAHFREITKGGAVIMGRRTFDSLPALLDDRITIVLSRCSSEADIAGPDGIGTRGRLTWNRGNGPWLCRTLQDAASLVVSLGHERAWICGGGQIYAQALDQCSSMIITRVSGIHQGDASFPEISDREWAAGESRTIGPGQRVQHYRARCLCEDGQ</sequence>
<proteinExistence type="predicted"/>
<protein>
    <recommendedName>
        <fullName evidence="2">dihydrofolate reductase</fullName>
        <ecNumber evidence="2">1.5.1.3</ecNumber>
    </recommendedName>
</protein>
<evidence type="ECO:0000256" key="6">
    <source>
        <dbReference type="ARBA" id="ARBA00022857"/>
    </source>
</evidence>
<dbReference type="PROSITE" id="PS00075">
    <property type="entry name" value="DHFR_1"/>
    <property type="match status" value="1"/>
</dbReference>